<protein>
    <submittedName>
        <fullName evidence="1">Uncharacterized protein</fullName>
    </submittedName>
</protein>
<reference evidence="1" key="1">
    <citation type="submission" date="2014-09" db="EMBL/GenBank/DDBJ databases">
        <authorList>
            <person name="Magalhaes I.L.F."/>
            <person name="Oliveira U."/>
            <person name="Santos F.R."/>
            <person name="Vidigal T.H.D.A."/>
            <person name="Brescovit A.D."/>
            <person name="Santos A.J."/>
        </authorList>
    </citation>
    <scope>NUCLEOTIDE SEQUENCE</scope>
    <source>
        <tissue evidence="1">Shoot tissue taken approximately 20 cm above the soil surface</tissue>
    </source>
</reference>
<sequence length="30" mass="3443">MAIIETLCNNRKFFNFPSPLNLFTVLALQS</sequence>
<proteinExistence type="predicted"/>
<reference evidence="1" key="2">
    <citation type="journal article" date="2015" name="Data Brief">
        <title>Shoot transcriptome of the giant reed, Arundo donax.</title>
        <authorList>
            <person name="Barrero R.A."/>
            <person name="Guerrero F.D."/>
            <person name="Moolhuijzen P."/>
            <person name="Goolsby J.A."/>
            <person name="Tidwell J."/>
            <person name="Bellgard S.E."/>
            <person name="Bellgard M.I."/>
        </authorList>
    </citation>
    <scope>NUCLEOTIDE SEQUENCE</scope>
    <source>
        <tissue evidence="1">Shoot tissue taken approximately 20 cm above the soil surface</tissue>
    </source>
</reference>
<evidence type="ECO:0000313" key="1">
    <source>
        <dbReference type="EMBL" id="JAE08774.1"/>
    </source>
</evidence>
<dbReference type="AlphaFoldDB" id="A0A0A9FC26"/>
<accession>A0A0A9FC26</accession>
<name>A0A0A9FC26_ARUDO</name>
<organism evidence="1">
    <name type="scientific">Arundo donax</name>
    <name type="common">Giant reed</name>
    <name type="synonym">Donax arundinaceus</name>
    <dbReference type="NCBI Taxonomy" id="35708"/>
    <lineage>
        <taxon>Eukaryota</taxon>
        <taxon>Viridiplantae</taxon>
        <taxon>Streptophyta</taxon>
        <taxon>Embryophyta</taxon>
        <taxon>Tracheophyta</taxon>
        <taxon>Spermatophyta</taxon>
        <taxon>Magnoliopsida</taxon>
        <taxon>Liliopsida</taxon>
        <taxon>Poales</taxon>
        <taxon>Poaceae</taxon>
        <taxon>PACMAD clade</taxon>
        <taxon>Arundinoideae</taxon>
        <taxon>Arundineae</taxon>
        <taxon>Arundo</taxon>
    </lineage>
</organism>
<dbReference type="EMBL" id="GBRH01189122">
    <property type="protein sequence ID" value="JAE08774.1"/>
    <property type="molecule type" value="Transcribed_RNA"/>
</dbReference>